<gene>
    <name evidence="2" type="ORF">EJ02DRAFT_426085</name>
    <name evidence="1" type="ORF">EJ02DRAFT_428715</name>
</gene>
<sequence length="89" mass="9614">MTDILSGAKTKPDPPLKVAAVAINTNGGIPLIVARAFTQALTEARSTHLNNGTDLLPKPTSHKQAMIHKYKDGCIYAEEEYRAHNDNGT</sequence>
<dbReference type="AlphaFoldDB" id="A0A6A5S6L6"/>
<reference evidence="1" key="1">
    <citation type="journal article" date="2020" name="Stud. Mycol.">
        <title>101 Dothideomycetes genomes: a test case for predicting lifestyles and emergence of pathogens.</title>
        <authorList>
            <person name="Haridas S."/>
            <person name="Albert R."/>
            <person name="Binder M."/>
            <person name="Bloem J."/>
            <person name="Labutti K."/>
            <person name="Salamov A."/>
            <person name="Andreopoulos B."/>
            <person name="Baker S."/>
            <person name="Barry K."/>
            <person name="Bills G."/>
            <person name="Bluhm B."/>
            <person name="Cannon C."/>
            <person name="Castanera R."/>
            <person name="Culley D."/>
            <person name="Daum C."/>
            <person name="Ezra D."/>
            <person name="Gonzalez J."/>
            <person name="Henrissat B."/>
            <person name="Kuo A."/>
            <person name="Liang C."/>
            <person name="Lipzen A."/>
            <person name="Lutzoni F."/>
            <person name="Magnuson J."/>
            <person name="Mondo S."/>
            <person name="Nolan M."/>
            <person name="Ohm R."/>
            <person name="Pangilinan J."/>
            <person name="Park H.-J."/>
            <person name="Ramirez L."/>
            <person name="Alfaro M."/>
            <person name="Sun H."/>
            <person name="Tritt A."/>
            <person name="Yoshinaga Y."/>
            <person name="Zwiers L.-H."/>
            <person name="Turgeon B."/>
            <person name="Goodwin S."/>
            <person name="Spatafora J."/>
            <person name="Crous P."/>
            <person name="Grigoriev I."/>
        </authorList>
    </citation>
    <scope>NUCLEOTIDE SEQUENCE</scope>
    <source>
        <strain evidence="1">CBS 161.51</strain>
    </source>
</reference>
<dbReference type="Proteomes" id="UP000800038">
    <property type="component" value="Unassembled WGS sequence"/>
</dbReference>
<dbReference type="EMBL" id="ML976117">
    <property type="protein sequence ID" value="KAF1938035.1"/>
    <property type="molecule type" value="Genomic_DNA"/>
</dbReference>
<protein>
    <submittedName>
        <fullName evidence="1">Uncharacterized protein</fullName>
    </submittedName>
</protein>
<evidence type="ECO:0000313" key="2">
    <source>
        <dbReference type="EMBL" id="KAF1938035.1"/>
    </source>
</evidence>
<evidence type="ECO:0000313" key="1">
    <source>
        <dbReference type="EMBL" id="KAF1935124.1"/>
    </source>
</evidence>
<keyword evidence="3" id="KW-1185">Reference proteome</keyword>
<dbReference type="EMBL" id="ML976310">
    <property type="protein sequence ID" value="KAF1935124.1"/>
    <property type="molecule type" value="Genomic_DNA"/>
</dbReference>
<proteinExistence type="predicted"/>
<organism evidence="1 3">
    <name type="scientific">Clathrospora elynae</name>
    <dbReference type="NCBI Taxonomy" id="706981"/>
    <lineage>
        <taxon>Eukaryota</taxon>
        <taxon>Fungi</taxon>
        <taxon>Dikarya</taxon>
        <taxon>Ascomycota</taxon>
        <taxon>Pezizomycotina</taxon>
        <taxon>Dothideomycetes</taxon>
        <taxon>Pleosporomycetidae</taxon>
        <taxon>Pleosporales</taxon>
        <taxon>Diademaceae</taxon>
        <taxon>Clathrospora</taxon>
    </lineage>
</organism>
<name>A0A6A5S6L6_9PLEO</name>
<accession>A0A6A5S6L6</accession>
<evidence type="ECO:0000313" key="3">
    <source>
        <dbReference type="Proteomes" id="UP000800038"/>
    </source>
</evidence>